<comment type="caution">
    <text evidence="4">The sequence shown here is derived from an EMBL/GenBank/DDBJ whole genome shotgun (WGS) entry which is preliminary data.</text>
</comment>
<accession>A0AA38VXY7</accession>
<evidence type="ECO:0000256" key="2">
    <source>
        <dbReference type="SAM" id="MobiDB-lite"/>
    </source>
</evidence>
<keyword evidence="1" id="KW-0143">Chaperone</keyword>
<dbReference type="PANTHER" id="PTHR44157">
    <property type="entry name" value="DNAJ HOMOLOG SUBFAMILY C MEMBER 11"/>
    <property type="match status" value="1"/>
</dbReference>
<dbReference type="PANTHER" id="PTHR44157:SF1">
    <property type="entry name" value="DNAJ HOMOLOG SUBFAMILY C MEMBER 11"/>
    <property type="match status" value="1"/>
</dbReference>
<dbReference type="SUPFAM" id="SSF46565">
    <property type="entry name" value="Chaperone J-domain"/>
    <property type="match status" value="1"/>
</dbReference>
<protein>
    <submittedName>
        <fullName evidence="4">DnaJ domain-containing protein</fullName>
    </submittedName>
</protein>
<reference evidence="4" key="1">
    <citation type="submission" date="2022-07" db="EMBL/GenBank/DDBJ databases">
        <title>Fungi with potential for degradation of polypropylene.</title>
        <authorList>
            <person name="Gostincar C."/>
        </authorList>
    </citation>
    <scope>NUCLEOTIDE SEQUENCE</scope>
    <source>
        <strain evidence="4">EXF-13308</strain>
    </source>
</reference>
<feature type="region of interest" description="Disordered" evidence="2">
    <location>
        <begin position="1"/>
        <end position="40"/>
    </location>
</feature>
<dbReference type="SMART" id="SM00271">
    <property type="entry name" value="DnaJ"/>
    <property type="match status" value="1"/>
</dbReference>
<organism evidence="4 5">
    <name type="scientific">Pleurostoma richardsiae</name>
    <dbReference type="NCBI Taxonomy" id="41990"/>
    <lineage>
        <taxon>Eukaryota</taxon>
        <taxon>Fungi</taxon>
        <taxon>Dikarya</taxon>
        <taxon>Ascomycota</taxon>
        <taxon>Pezizomycotina</taxon>
        <taxon>Sordariomycetes</taxon>
        <taxon>Sordariomycetidae</taxon>
        <taxon>Calosphaeriales</taxon>
        <taxon>Pleurostomataceae</taxon>
        <taxon>Pleurostoma</taxon>
    </lineage>
</organism>
<dbReference type="InterPro" id="IPR052243">
    <property type="entry name" value="Mito_inner_membrane_organizer"/>
</dbReference>
<proteinExistence type="predicted"/>
<dbReference type="AlphaFoldDB" id="A0AA38VXY7"/>
<evidence type="ECO:0000256" key="1">
    <source>
        <dbReference type="ARBA" id="ARBA00023186"/>
    </source>
</evidence>
<feature type="domain" description="J" evidence="3">
    <location>
        <begin position="146"/>
        <end position="219"/>
    </location>
</feature>
<evidence type="ECO:0000259" key="3">
    <source>
        <dbReference type="PROSITE" id="PS50076"/>
    </source>
</evidence>
<dbReference type="GO" id="GO:0005739">
    <property type="term" value="C:mitochondrion"/>
    <property type="evidence" value="ECO:0007669"/>
    <property type="project" value="GOC"/>
</dbReference>
<dbReference type="InterPro" id="IPR001623">
    <property type="entry name" value="DnaJ_domain"/>
</dbReference>
<feature type="compositionally biased region" description="Low complexity" evidence="2">
    <location>
        <begin position="16"/>
        <end position="39"/>
    </location>
</feature>
<dbReference type="Proteomes" id="UP001174694">
    <property type="component" value="Unassembled WGS sequence"/>
</dbReference>
<dbReference type="Pfam" id="PF11875">
    <property type="entry name" value="DnaJ-like_C11_C"/>
    <property type="match status" value="1"/>
</dbReference>
<dbReference type="EMBL" id="JANBVO010000005">
    <property type="protein sequence ID" value="KAJ9152148.1"/>
    <property type="molecule type" value="Genomic_DNA"/>
</dbReference>
<dbReference type="InterPro" id="IPR024586">
    <property type="entry name" value="DnaJ-like_C11_C"/>
</dbReference>
<dbReference type="Pfam" id="PF00226">
    <property type="entry name" value="DnaJ"/>
    <property type="match status" value="1"/>
</dbReference>
<feature type="region of interest" description="Disordered" evidence="2">
    <location>
        <begin position="732"/>
        <end position="752"/>
    </location>
</feature>
<dbReference type="CDD" id="cd06257">
    <property type="entry name" value="DnaJ"/>
    <property type="match status" value="1"/>
</dbReference>
<dbReference type="InterPro" id="IPR036869">
    <property type="entry name" value="J_dom_sf"/>
</dbReference>
<gene>
    <name evidence="4" type="ORF">NKR23_g2619</name>
</gene>
<dbReference type="PROSITE" id="PS50076">
    <property type="entry name" value="DNAJ_2"/>
    <property type="match status" value="1"/>
</dbReference>
<dbReference type="GO" id="GO:0042407">
    <property type="term" value="P:cristae formation"/>
    <property type="evidence" value="ECO:0007669"/>
    <property type="project" value="TreeGrafter"/>
</dbReference>
<sequence>MADSPTRGPRGRRGRVASSSSRASAASSARSSAVFDSGSSSGGGVYYGDYLHPSAGYQPYPAHGLRPAESRFSLNEQFAATRREIEFGYDDASSILERSTLASASDATAPDDTIRLGSGAGGDYESLVVVDRPAGPGGVLSPLHRTHYELLCLPSGEPGAAPLSPAQIRRAYFRLFDLLHTDKLPAQYHSVAGVYFSEVQVAFETLIEPARRAAYDAAIQELASELSDTDEELEGEDNRLSSGDGGGSAENLDLRRREWLMRMREKEYQEALDMGVRFDLFRILEQRPTRNTPYHAAPKPLDFSLTKSLTVDLPSLGFWIEDRVRTIQQAFIDPSAPRKLDQYRVRFGVPTVTVSACAYGKLEERLRPAIILASDEYQPLLGAVIPRNRLLRPVPVRLLPFATVKLRQELFFGPSGPERQLALPDAVVELETDSLRDASVTARASRTIYVQGDAEPLHVEASVTAARRRSWARDGPRLGLAMHRRAGRGTLFACADSGGWWATTFGQAEECRHLSNFSRLARKSFSDGISQLSDPTVELGYKFSLDDMGLAACQALTKQAESGIRRLDRDVDVSGPEPSWTVSTALTPRSVAGYLRYGRDVSLPGQTTVGKTSGATKSNPLRVELELCAARFRSSGYLALRALRRIGASSKLGLEVSLAPTTTADVHLSLYWSRRNGQQRLVVPFLATSFTTASSSPSFLSPTIVFLAALVPLAGLTAVELLLQWRRKTKAEEKERAKARGKSSSSRDELLQDRVARRRAEADELTALLAGPVAARQGAQRRKGGLVILSAKYGVRDDSSSPSGAPGTATSGGWAADVEEVADVTVAVAALVDDEGVLLIPRGVRKARLLGFWDPAPGRAKTLVVRYSHLRSEGIVEVKGSGELRLP</sequence>
<feature type="region of interest" description="Disordered" evidence="2">
    <location>
        <begin position="226"/>
        <end position="249"/>
    </location>
</feature>
<evidence type="ECO:0000313" key="4">
    <source>
        <dbReference type="EMBL" id="KAJ9152148.1"/>
    </source>
</evidence>
<dbReference type="Gene3D" id="1.10.287.110">
    <property type="entry name" value="DnaJ domain"/>
    <property type="match status" value="1"/>
</dbReference>
<name>A0AA38VXY7_9PEZI</name>
<evidence type="ECO:0000313" key="5">
    <source>
        <dbReference type="Proteomes" id="UP001174694"/>
    </source>
</evidence>
<keyword evidence="5" id="KW-1185">Reference proteome</keyword>